<dbReference type="OMA" id="WCEDVEN"/>
<dbReference type="Proteomes" id="UP000030104">
    <property type="component" value="Unassembled WGS sequence"/>
</dbReference>
<keyword evidence="3" id="KW-1185">Reference proteome</keyword>
<organism evidence="2 3">
    <name type="scientific">Penicillium italicum</name>
    <name type="common">Blue mold</name>
    <dbReference type="NCBI Taxonomy" id="40296"/>
    <lineage>
        <taxon>Eukaryota</taxon>
        <taxon>Fungi</taxon>
        <taxon>Dikarya</taxon>
        <taxon>Ascomycota</taxon>
        <taxon>Pezizomycotina</taxon>
        <taxon>Eurotiomycetes</taxon>
        <taxon>Eurotiomycetidae</taxon>
        <taxon>Eurotiales</taxon>
        <taxon>Aspergillaceae</taxon>
        <taxon>Penicillium</taxon>
    </lineage>
</organism>
<feature type="region of interest" description="Disordered" evidence="1">
    <location>
        <begin position="181"/>
        <end position="202"/>
    </location>
</feature>
<accession>A0A0A2KBS2</accession>
<sequence>MGESTMAYSYAHLLVRGHFDWCEDVENDIAMKAKAAASTSTVPKLDEKFEHLLIRQQFDWWEDVENDVAMKAKSIPTTSTVPIKAPKLDVKYEHLLVRKQFDWLEDVENDIAMKTNALAVDNKTPTTNTEDLATAFDIPTTTNDDEYAQHHIPERENCLEDVEKDVIIKASSLSVETHIPTTSTKYQASTSTSSKLNDECTQPSLREHDDWVEDSENNTTLNTEPVITDTEITTIDTSELDTASTDSSTIKDLDDEDIRRLDIEHENWSEYSENGISENTEDIVTNNDPLATNNGPITAIESNDLPDLLDHETSDSADDVEATLPMDNECPNDNIEAISSAEGPVTAVESDASQANLLHPKTFELAKDVENSLYMEDLPDWNTVAKSSSEIVKSPQPVPNSQPDESGVSDDDVDFDEYKYRTMIGSEDYDIHHWNWFGHAVYAPSATPPAVSLAFMQARPKAPKGRDELRVISILNRALHQIDPVILRIDGGNEGLLQMHGSKLIEACDGHTYTYYSPHGKWLSDDFSMRRMIVPDAGASVVPGNAIINGEFVIGNGIFENGPLICRNEWMDWRDNLVAAAQKPACSPRRLTWKPTPSKFLIESMASKKRSPPNRVPSYSFAPLEIMNMVIHKAWPTAKNFVHTPISLSLGVMGPMINKTPGPNTALRTPLSFRTGITGNVINKVWATAKDVLIKSFVLSLRIMQAIIKRVWGLVKVAFRLPMSLSDILPFSSG</sequence>
<comment type="caution">
    <text evidence="2">The sequence shown here is derived from an EMBL/GenBank/DDBJ whole genome shotgun (WGS) entry which is preliminary data.</text>
</comment>
<dbReference type="EMBL" id="JQGA01001514">
    <property type="protein sequence ID" value="KGO65272.1"/>
    <property type="molecule type" value="Genomic_DNA"/>
</dbReference>
<protein>
    <submittedName>
        <fullName evidence="2">Uncharacterized protein</fullName>
    </submittedName>
</protein>
<gene>
    <name evidence="2" type="ORF">PITC_072650</name>
</gene>
<evidence type="ECO:0000313" key="3">
    <source>
        <dbReference type="Proteomes" id="UP000030104"/>
    </source>
</evidence>
<dbReference type="HOGENOM" id="CLU_377717_0_0_1"/>
<dbReference type="AlphaFoldDB" id="A0A0A2KBS2"/>
<proteinExistence type="predicted"/>
<evidence type="ECO:0000313" key="2">
    <source>
        <dbReference type="EMBL" id="KGO65272.1"/>
    </source>
</evidence>
<dbReference type="OrthoDB" id="5421702at2759"/>
<reference evidence="2 3" key="1">
    <citation type="journal article" date="2015" name="Mol. Plant Microbe Interact.">
        <title>Genome, transcriptome, and functional analyses of Penicillium expansum provide new insights into secondary metabolism and pathogenicity.</title>
        <authorList>
            <person name="Ballester A.R."/>
            <person name="Marcet-Houben M."/>
            <person name="Levin E."/>
            <person name="Sela N."/>
            <person name="Selma-Lazaro C."/>
            <person name="Carmona L."/>
            <person name="Wisniewski M."/>
            <person name="Droby S."/>
            <person name="Gonzalez-Candelas L."/>
            <person name="Gabaldon T."/>
        </authorList>
    </citation>
    <scope>NUCLEOTIDE SEQUENCE [LARGE SCALE GENOMIC DNA]</scope>
    <source>
        <strain evidence="2 3">PHI-1</strain>
    </source>
</reference>
<name>A0A0A2KBS2_PENIT</name>
<dbReference type="PhylomeDB" id="A0A0A2KBS2"/>
<evidence type="ECO:0000256" key="1">
    <source>
        <dbReference type="SAM" id="MobiDB-lite"/>
    </source>
</evidence>
<feature type="region of interest" description="Disordered" evidence="1">
    <location>
        <begin position="388"/>
        <end position="412"/>
    </location>
</feature>